<accession>A0A9D1XZW9</accession>
<reference evidence="1" key="2">
    <citation type="submission" date="2021-04" db="EMBL/GenBank/DDBJ databases">
        <authorList>
            <person name="Gilroy R."/>
        </authorList>
    </citation>
    <scope>NUCLEOTIDE SEQUENCE</scope>
    <source>
        <strain evidence="1">ChiHecec2B26-7398</strain>
    </source>
</reference>
<sequence length="195" mass="20846">MIRTPKRKVLELGVGLGLLLSVVLTVAAAQRGKVAAQVRADTIRLHVLANSDTIEDQLLKLEVRDAILDALPTAVTAAATPRQAAQALRTALPRLQRAANLALHQAHSAQRAAVRLETADFAARAYGSFALPGGAYTALRVELGDAQGHNWFCVLYPALCVAGATAEYPTPQENALVFGRYEVRFALWDALQGLA</sequence>
<reference evidence="1" key="1">
    <citation type="journal article" date="2021" name="PeerJ">
        <title>Extensive microbial diversity within the chicken gut microbiome revealed by metagenomics and culture.</title>
        <authorList>
            <person name="Gilroy R."/>
            <person name="Ravi A."/>
            <person name="Getino M."/>
            <person name="Pursley I."/>
            <person name="Horton D.L."/>
            <person name="Alikhan N.F."/>
            <person name="Baker D."/>
            <person name="Gharbi K."/>
            <person name="Hall N."/>
            <person name="Watson M."/>
            <person name="Adriaenssens E.M."/>
            <person name="Foster-Nyarko E."/>
            <person name="Jarju S."/>
            <person name="Secka A."/>
            <person name="Antonio M."/>
            <person name="Oren A."/>
            <person name="Chaudhuri R.R."/>
            <person name="La Ragione R."/>
            <person name="Hildebrand F."/>
            <person name="Pallen M.J."/>
        </authorList>
    </citation>
    <scope>NUCLEOTIDE SEQUENCE</scope>
    <source>
        <strain evidence="1">ChiHecec2B26-7398</strain>
    </source>
</reference>
<dbReference type="InterPro" id="IPR014202">
    <property type="entry name" value="Spore_II_R"/>
</dbReference>
<evidence type="ECO:0000313" key="2">
    <source>
        <dbReference type="Proteomes" id="UP000886751"/>
    </source>
</evidence>
<protein>
    <submittedName>
        <fullName evidence="1">Stage II sporulation protein R</fullName>
    </submittedName>
</protein>
<dbReference type="AlphaFoldDB" id="A0A9D1XZW9"/>
<dbReference type="Proteomes" id="UP000886751">
    <property type="component" value="Unassembled WGS sequence"/>
</dbReference>
<organism evidence="1 2">
    <name type="scientific">Candidatus Gemmiger excrementipullorum</name>
    <dbReference type="NCBI Taxonomy" id="2838610"/>
    <lineage>
        <taxon>Bacteria</taxon>
        <taxon>Bacillati</taxon>
        <taxon>Bacillota</taxon>
        <taxon>Clostridia</taxon>
        <taxon>Eubacteriales</taxon>
        <taxon>Gemmiger</taxon>
    </lineage>
</organism>
<comment type="caution">
    <text evidence="1">The sequence shown here is derived from an EMBL/GenBank/DDBJ whole genome shotgun (WGS) entry which is preliminary data.</text>
</comment>
<name>A0A9D1XZW9_9FIRM</name>
<proteinExistence type="predicted"/>
<dbReference type="EMBL" id="DXEI01000027">
    <property type="protein sequence ID" value="HIX94096.1"/>
    <property type="molecule type" value="Genomic_DNA"/>
</dbReference>
<evidence type="ECO:0000313" key="1">
    <source>
        <dbReference type="EMBL" id="HIX94096.1"/>
    </source>
</evidence>
<gene>
    <name evidence="1" type="ORF">H9846_01385</name>
</gene>
<dbReference type="Pfam" id="PF09551">
    <property type="entry name" value="Spore_II_R"/>
    <property type="match status" value="1"/>
</dbReference>